<feature type="transmembrane region" description="Helical" evidence="1">
    <location>
        <begin position="251"/>
        <end position="271"/>
    </location>
</feature>
<feature type="transmembrane region" description="Helical" evidence="1">
    <location>
        <begin position="61"/>
        <end position="84"/>
    </location>
</feature>
<feature type="transmembrane region" description="Helical" evidence="1">
    <location>
        <begin position="186"/>
        <end position="207"/>
    </location>
</feature>
<sequence>MASALKVAPSRRPARDVHLVLWCFVFLMHIAACGFAFTMAYAHQYLQHVTGGYNYVRVLKLLQPVTVTVAVYATIAIFHGLQLVRMCIWLVRPPIPTAKHSSCGGPIVRAMRRTLRLFSSRGPYYELKLAIKHVILAASQTYRAYATSVLVDVSMINLTFSVVLFAYGVLLPLLWRFASPVARRQYTIAAAVCINFTANVILPTWILRPYYTFFTRPDSSKIVYQDTFYPIGVSVCQSVLATSYLDLTVAAITHAFLLFALADFMTTFVLVPKVLLQRASTLRDRKLPRWCSFSAVVGYITSIFWAIAVLVISFASLRQPSCEPGCLAQTYPWLTGKCACTVLETTCDGVNGMLLLPPTDSLEVRSLVFLIISHCPHLVMPSSLQAFTNLIGLEIFNSTLLSWDATVNIAPLTRFSYAQMVRTNMTDLPLGLFVDAPSTSRSTRTS</sequence>
<feature type="transmembrane region" description="Helical" evidence="1">
    <location>
        <begin position="292"/>
        <end position="317"/>
    </location>
</feature>
<keyword evidence="1" id="KW-1133">Transmembrane helix</keyword>
<dbReference type="EMBL" id="JH767152">
    <property type="protein sequence ID" value="EQC35084.1"/>
    <property type="molecule type" value="Genomic_DNA"/>
</dbReference>
<gene>
    <name evidence="2" type="ORF">SDRG_07320</name>
</gene>
<keyword evidence="1" id="KW-0812">Transmembrane</keyword>
<keyword evidence="1" id="KW-0472">Membrane</keyword>
<name>T0QB27_SAPDV</name>
<feature type="transmembrane region" description="Helical" evidence="1">
    <location>
        <begin position="228"/>
        <end position="245"/>
    </location>
</feature>
<dbReference type="Proteomes" id="UP000030762">
    <property type="component" value="Unassembled WGS sequence"/>
</dbReference>
<proteinExistence type="predicted"/>
<evidence type="ECO:0000256" key="1">
    <source>
        <dbReference type="SAM" id="Phobius"/>
    </source>
</evidence>
<protein>
    <submittedName>
        <fullName evidence="2">Uncharacterized protein</fullName>
    </submittedName>
</protein>
<dbReference type="AlphaFoldDB" id="T0QB27"/>
<organism evidence="2 3">
    <name type="scientific">Saprolegnia diclina (strain VS20)</name>
    <dbReference type="NCBI Taxonomy" id="1156394"/>
    <lineage>
        <taxon>Eukaryota</taxon>
        <taxon>Sar</taxon>
        <taxon>Stramenopiles</taxon>
        <taxon>Oomycota</taxon>
        <taxon>Saprolegniomycetes</taxon>
        <taxon>Saprolegniales</taxon>
        <taxon>Saprolegniaceae</taxon>
        <taxon>Saprolegnia</taxon>
    </lineage>
</organism>
<reference evidence="2 3" key="1">
    <citation type="submission" date="2012-04" db="EMBL/GenBank/DDBJ databases">
        <title>The Genome Sequence of Saprolegnia declina VS20.</title>
        <authorList>
            <consortium name="The Broad Institute Genome Sequencing Platform"/>
            <person name="Russ C."/>
            <person name="Nusbaum C."/>
            <person name="Tyler B."/>
            <person name="van West P."/>
            <person name="Dieguez-Uribeondo J."/>
            <person name="de Bruijn I."/>
            <person name="Tripathy S."/>
            <person name="Jiang R."/>
            <person name="Young S.K."/>
            <person name="Zeng Q."/>
            <person name="Gargeya S."/>
            <person name="Fitzgerald M."/>
            <person name="Haas B."/>
            <person name="Abouelleil A."/>
            <person name="Alvarado L."/>
            <person name="Arachchi H.M."/>
            <person name="Berlin A."/>
            <person name="Chapman S.B."/>
            <person name="Goldberg J."/>
            <person name="Griggs A."/>
            <person name="Gujja S."/>
            <person name="Hansen M."/>
            <person name="Howarth C."/>
            <person name="Imamovic A."/>
            <person name="Larimer J."/>
            <person name="McCowen C."/>
            <person name="Montmayeur A."/>
            <person name="Murphy C."/>
            <person name="Neiman D."/>
            <person name="Pearson M."/>
            <person name="Priest M."/>
            <person name="Roberts A."/>
            <person name="Saif S."/>
            <person name="Shea T."/>
            <person name="Sisk P."/>
            <person name="Sykes S."/>
            <person name="Wortman J."/>
            <person name="Nusbaum C."/>
            <person name="Birren B."/>
        </authorList>
    </citation>
    <scope>NUCLEOTIDE SEQUENCE [LARGE SCALE GENOMIC DNA]</scope>
    <source>
        <strain evidence="2 3">VS20</strain>
    </source>
</reference>
<evidence type="ECO:0000313" key="2">
    <source>
        <dbReference type="EMBL" id="EQC35084.1"/>
    </source>
</evidence>
<dbReference type="OrthoDB" id="78970at2759"/>
<dbReference type="RefSeq" id="XP_008611368.1">
    <property type="nucleotide sequence ID" value="XM_008613146.1"/>
</dbReference>
<dbReference type="InParanoid" id="T0QB27"/>
<dbReference type="VEuPathDB" id="FungiDB:SDRG_07320"/>
<evidence type="ECO:0000313" key="3">
    <source>
        <dbReference type="Proteomes" id="UP000030762"/>
    </source>
</evidence>
<dbReference type="GeneID" id="19948047"/>
<feature type="transmembrane region" description="Helical" evidence="1">
    <location>
        <begin position="149"/>
        <end position="174"/>
    </location>
</feature>
<accession>T0QB27</accession>
<keyword evidence="3" id="KW-1185">Reference proteome</keyword>
<feature type="transmembrane region" description="Helical" evidence="1">
    <location>
        <begin position="20"/>
        <end position="41"/>
    </location>
</feature>